<evidence type="ECO:0000313" key="2">
    <source>
        <dbReference type="Proteomes" id="UP001500742"/>
    </source>
</evidence>
<proteinExistence type="predicted"/>
<evidence type="ECO:0000313" key="1">
    <source>
        <dbReference type="EMBL" id="GAA3967885.1"/>
    </source>
</evidence>
<protein>
    <submittedName>
        <fullName evidence="1">Uncharacterized protein</fullName>
    </submittedName>
</protein>
<sequence>MFKDDQRWRKEYNKFQQKKSAFDEETINSNWLRADSINEVKAKAIINKYGYPGYNRVGDTSNDFWAIVQHCDDDIAFQERILVLLKKEVDKNNADRSNYALLTDRVLVNKHQKQIYGTQIKLDPKTKKAAPFPLKFPKSVDKLRKQMGLGPLAVYVKSFNTV</sequence>
<gene>
    <name evidence="1" type="ORF">GCM10022210_15870</name>
</gene>
<name>A0ABP7PLX1_9SPHI</name>
<keyword evidence="2" id="KW-1185">Reference proteome</keyword>
<reference evidence="2" key="1">
    <citation type="journal article" date="2019" name="Int. J. Syst. Evol. Microbiol.">
        <title>The Global Catalogue of Microorganisms (GCM) 10K type strain sequencing project: providing services to taxonomists for standard genome sequencing and annotation.</title>
        <authorList>
            <consortium name="The Broad Institute Genomics Platform"/>
            <consortium name="The Broad Institute Genome Sequencing Center for Infectious Disease"/>
            <person name="Wu L."/>
            <person name="Ma J."/>
        </authorList>
    </citation>
    <scope>NUCLEOTIDE SEQUENCE [LARGE SCALE GENOMIC DNA]</scope>
    <source>
        <strain evidence="2">JCM 16601</strain>
    </source>
</reference>
<organism evidence="1 2">
    <name type="scientific">Mucilaginibacter dorajii</name>
    <dbReference type="NCBI Taxonomy" id="692994"/>
    <lineage>
        <taxon>Bacteria</taxon>
        <taxon>Pseudomonadati</taxon>
        <taxon>Bacteroidota</taxon>
        <taxon>Sphingobacteriia</taxon>
        <taxon>Sphingobacteriales</taxon>
        <taxon>Sphingobacteriaceae</taxon>
        <taxon>Mucilaginibacter</taxon>
    </lineage>
</organism>
<dbReference type="Proteomes" id="UP001500742">
    <property type="component" value="Unassembled WGS sequence"/>
</dbReference>
<dbReference type="Pfam" id="PF20329">
    <property type="entry name" value="DUF6624"/>
    <property type="match status" value="1"/>
</dbReference>
<dbReference type="EMBL" id="BAAAZC010000009">
    <property type="protein sequence ID" value="GAA3967885.1"/>
    <property type="molecule type" value="Genomic_DNA"/>
</dbReference>
<accession>A0ABP7PLX1</accession>
<comment type="caution">
    <text evidence="1">The sequence shown here is derived from an EMBL/GenBank/DDBJ whole genome shotgun (WGS) entry which is preliminary data.</text>
</comment>
<dbReference type="InterPro" id="IPR046732">
    <property type="entry name" value="DUF6624"/>
</dbReference>